<dbReference type="GO" id="GO:0005770">
    <property type="term" value="C:late endosome"/>
    <property type="evidence" value="ECO:0007669"/>
    <property type="project" value="TreeGrafter"/>
</dbReference>
<proteinExistence type="predicted"/>
<evidence type="ECO:0000313" key="12">
    <source>
        <dbReference type="EMBL" id="ABO95310.1"/>
    </source>
</evidence>
<dbReference type="GO" id="GO:0009846">
    <property type="term" value="P:pollen germination"/>
    <property type="evidence" value="ECO:0007669"/>
    <property type="project" value="EnsemblPlants"/>
</dbReference>
<dbReference type="InterPro" id="IPR008271">
    <property type="entry name" value="Ser/Thr_kinase_AS"/>
</dbReference>
<feature type="repeat" description="WD" evidence="10">
    <location>
        <begin position="960"/>
        <end position="1001"/>
    </location>
</feature>
<dbReference type="KEGG" id="olu:OSTLU_30739"/>
<dbReference type="InterPro" id="IPR055231">
    <property type="entry name" value="2AA_helical"/>
</dbReference>
<keyword evidence="2" id="KW-0723">Serine/threonine-protein kinase</keyword>
<evidence type="ECO:0000256" key="8">
    <source>
        <dbReference type="ARBA" id="ARBA00022840"/>
    </source>
</evidence>
<dbReference type="Gene3D" id="2.130.10.10">
    <property type="entry name" value="YVTN repeat-like/Quinoprotein amine dehydrogenase"/>
    <property type="match status" value="2"/>
</dbReference>
<evidence type="ECO:0000259" key="11">
    <source>
        <dbReference type="PROSITE" id="PS50011"/>
    </source>
</evidence>
<dbReference type="InterPro" id="IPR036322">
    <property type="entry name" value="WD40_repeat_dom_sf"/>
</dbReference>
<dbReference type="SUPFAM" id="SSF50978">
    <property type="entry name" value="WD40 repeat-like"/>
    <property type="match status" value="1"/>
</dbReference>
<dbReference type="GO" id="GO:0006623">
    <property type="term" value="P:protein targeting to vacuole"/>
    <property type="evidence" value="ECO:0007669"/>
    <property type="project" value="TreeGrafter"/>
</dbReference>
<dbReference type="STRING" id="436017.A4RUU0"/>
<dbReference type="OMA" id="ATNTCRI"/>
<dbReference type="SUPFAM" id="SSF48371">
    <property type="entry name" value="ARM repeat"/>
    <property type="match status" value="1"/>
</dbReference>
<dbReference type="Gramene" id="ABO95310">
    <property type="protein sequence ID" value="ABO95310"/>
    <property type="gene ID" value="OSTLU_30739"/>
</dbReference>
<dbReference type="InterPro" id="IPR015943">
    <property type="entry name" value="WD40/YVTN_repeat-like_dom_sf"/>
</dbReference>
<dbReference type="HOGENOM" id="CLU_001696_0_1_1"/>
<dbReference type="GO" id="GO:0071561">
    <property type="term" value="C:nucleus-vacuole junction"/>
    <property type="evidence" value="ECO:0007669"/>
    <property type="project" value="TreeGrafter"/>
</dbReference>
<dbReference type="Pfam" id="PF00069">
    <property type="entry name" value="Pkinase"/>
    <property type="match status" value="1"/>
</dbReference>
<gene>
    <name evidence="12" type="ORF">OSTLU_30739</name>
</gene>
<dbReference type="SUPFAM" id="SSF56112">
    <property type="entry name" value="Protein kinase-like (PK-like)"/>
    <property type="match status" value="1"/>
</dbReference>
<dbReference type="InterPro" id="IPR011009">
    <property type="entry name" value="Kinase-like_dom_sf"/>
</dbReference>
<dbReference type="GO" id="GO:0004674">
    <property type="term" value="F:protein serine/threonine kinase activity"/>
    <property type="evidence" value="ECO:0007669"/>
    <property type="project" value="UniProtKB-KW"/>
</dbReference>
<dbReference type="InterPro" id="IPR001680">
    <property type="entry name" value="WD40_rpt"/>
</dbReference>
<dbReference type="eggNOG" id="KOG1240">
    <property type="taxonomic scope" value="Eukaryota"/>
</dbReference>
<dbReference type="InterPro" id="IPR056454">
    <property type="entry name" value="Beta-prop_IP5PC_F"/>
</dbReference>
<dbReference type="PANTHER" id="PTHR17583:SF0">
    <property type="entry name" value="PHOSPHOINOSITIDE 3-KINASE REGULATORY SUBUNIT 4"/>
    <property type="match status" value="1"/>
</dbReference>
<dbReference type="PROSITE" id="PS50011">
    <property type="entry name" value="PROTEIN_KINASE_DOM"/>
    <property type="match status" value="1"/>
</dbReference>
<keyword evidence="3 10" id="KW-0853">WD repeat</keyword>
<dbReference type="GO" id="GO:0005524">
    <property type="term" value="F:ATP binding"/>
    <property type="evidence" value="ECO:0007669"/>
    <property type="project" value="UniProtKB-KW"/>
</dbReference>
<evidence type="ECO:0000256" key="9">
    <source>
        <dbReference type="PROSITE-ProRule" id="PRU00103"/>
    </source>
</evidence>
<keyword evidence="13" id="KW-1185">Reference proteome</keyword>
<keyword evidence="4" id="KW-0808">Transferase</keyword>
<sequence length="1393" mass="152182">MGNQHSAPPKVQMSDILAVDVPSLVYKDQLIGTTGRFLKSIICRVDDTKRAPPTSASARARARDDGIALVKIYLKRPGAFPDLRAHERAVHEIREALTTPAPEYPHCWPFTKVLETERAVYLMRQFCHMSLHDRLSARPFLSDRERAWFAYQLLHAARDSHARGVEHGDIKCENVLVTSWGWCFLSDYASYKPGEIPADNPAEFTYFFDNDGRRRCCIAPERFSNEKTSVTDNMLDERPAKLLPSADIFALGCTLAELYMDGKALFDLSDALAYRRGEHDPLETISTGVSDDLARGMIASMVALDPSQRASAADYLAKYEDTNLFPSYFKRLHAFSVKFLNLDANSRISAVEQELDDILVHILRCEGARDMFSHATTNEDVLALAMNSAPHLKCPGMCLVATHICSSMRGATNINARVLALKLLKKISPMATDHCILQQMLPYCASMLQDRAASVRAAALRAIAEILRFVEDIPQSDFGVFPEYIWPMVSNAAGDPERLVRVTLASVLAQLARLSLAFLQYAAANSGQGGDPISFDDELTVARTTVQNILYNLMGGKTGDADTATWEEMLANSTHLAHFFGRDDTKDFLMPLMITCLNAQSPQLRCAFFKYIAGVGKFIGRASCELVLVPCIDRCLIDVQDSVIANALRCMSTLVSPMDSDLERSKMIQVGKQATINVAKTASHLLCHPSAVVRNAAQEFFSTAAKSLGPVDAFTFLVPIVKPFLDKSDPSRFKLLSLTPEFLNEPEVLAMCLYPPPTRSAFESAVNTATGMRTAAVYAAVSARMDRPLDGQSFQNVNDETAIAAYNAEAEFPSIKAMSPYIKVLANARQTRLSVESTGGNNSPRFKSSEPPSIVEDVEAEEFVNVNNNDAWTTIFGPKRSLILPQDAQAIFLREDTENDALLVDTTSSSVVETLSAAVRRFDIGANRFKPNGPPDMETNVSTNAGDDSWTPRGILVAHLLEHRGTVTSIAVDREEVFFVTGSEDGSCKIWDTRRIEKDVSFQSRLTYASQGGRITSVASTSNSHIVSGSDNGTVHAWRVEYATKDAGKSPHERPVPDKYTGAAEIRHVNKEEGAVNAVASLSEHMGCYITQTGAVYGWDYRSPRDAFRMPLNPKIGVASSLALDTSGAASWLVIGTASGSINLLDMRFQTCVQEWNHPSRGAGIEAMAIAPTSRSSPGAVTRPLVWCSAGHDEVALWDIADGGCRRILRVLRGQGAALDAEARAQPIAMEANGRLRMVPQSQSALIHSSTLVNKAYGNFNEDLRADELMSMSSRPPGVRTLLALPNGAIISGSTDACIRVWHPGDANKSRIVSGKISGPRPKFAEKSVSGVVIQQEYPAPVPESSRKNISQGAAHERHDCHRDAVVALAAVSGAAGKMLISASRDMSVKVWK</sequence>
<keyword evidence="7" id="KW-0418">Kinase</keyword>
<accession>A4RUU0</accession>
<dbReference type="Gene3D" id="1.25.10.10">
    <property type="entry name" value="Leucine-rich Repeat Variant"/>
    <property type="match status" value="2"/>
</dbReference>
<evidence type="ECO:0000313" key="13">
    <source>
        <dbReference type="Proteomes" id="UP000001568"/>
    </source>
</evidence>
<feature type="domain" description="Protein kinase" evidence="11">
    <location>
        <begin position="11"/>
        <end position="329"/>
    </location>
</feature>
<dbReference type="InterPro" id="IPR016024">
    <property type="entry name" value="ARM-type_fold"/>
</dbReference>
<dbReference type="PROSITE" id="PS50082">
    <property type="entry name" value="WD_REPEATS_2"/>
    <property type="match status" value="2"/>
</dbReference>
<dbReference type="CDD" id="cd13980">
    <property type="entry name" value="STKc_Vps15"/>
    <property type="match status" value="1"/>
</dbReference>
<evidence type="ECO:0000256" key="5">
    <source>
        <dbReference type="ARBA" id="ARBA00022737"/>
    </source>
</evidence>
<dbReference type="OrthoDB" id="242910at2759"/>
<dbReference type="GO" id="GO:0034272">
    <property type="term" value="C:phosphatidylinositol 3-kinase complex, class III, type II"/>
    <property type="evidence" value="ECO:0007669"/>
    <property type="project" value="TreeGrafter"/>
</dbReference>
<keyword evidence="8" id="KW-0067">ATP-binding</keyword>
<dbReference type="Gene3D" id="1.10.510.10">
    <property type="entry name" value="Transferase(Phosphotransferase) domain 1"/>
    <property type="match status" value="1"/>
</dbReference>
<name>A4RUU0_OSTLU</name>
<dbReference type="SMART" id="SM00320">
    <property type="entry name" value="WD40"/>
    <property type="match status" value="5"/>
</dbReference>
<dbReference type="InterPro" id="IPR045162">
    <property type="entry name" value="Vps15-like"/>
</dbReference>
<dbReference type="EC" id="2.7.11.1" evidence="1"/>
<dbReference type="EMBL" id="CP000583">
    <property type="protein sequence ID" value="ABO95310.1"/>
    <property type="molecule type" value="Genomic_DNA"/>
</dbReference>
<dbReference type="InterPro" id="IPR000719">
    <property type="entry name" value="Prot_kinase_dom"/>
</dbReference>
<evidence type="ECO:0000256" key="4">
    <source>
        <dbReference type="ARBA" id="ARBA00022679"/>
    </source>
</evidence>
<dbReference type="Pfam" id="PF00400">
    <property type="entry name" value="WD40"/>
    <property type="match status" value="1"/>
</dbReference>
<dbReference type="PROSITE" id="PS00108">
    <property type="entry name" value="PROTEIN_KINASE_ST"/>
    <property type="match status" value="1"/>
</dbReference>
<protein>
    <recommendedName>
        <fullName evidence="1">non-specific serine/threonine protein kinase</fullName>
        <ecNumber evidence="1">2.7.11.1</ecNumber>
    </recommendedName>
</protein>
<dbReference type="RefSeq" id="XP_001417017.1">
    <property type="nucleotide sequence ID" value="XM_001416980.1"/>
</dbReference>
<dbReference type="InterPro" id="IPR021133">
    <property type="entry name" value="HEAT_type_2"/>
</dbReference>
<evidence type="ECO:0000256" key="2">
    <source>
        <dbReference type="ARBA" id="ARBA00022527"/>
    </source>
</evidence>
<keyword evidence="5" id="KW-0677">Repeat</keyword>
<dbReference type="SMART" id="SM00220">
    <property type="entry name" value="S_TKc"/>
    <property type="match status" value="1"/>
</dbReference>
<dbReference type="Pfam" id="PF22956">
    <property type="entry name" value="VPS15-like_hel"/>
    <property type="match status" value="1"/>
</dbReference>
<keyword evidence="6" id="KW-0547">Nucleotide-binding</keyword>
<feature type="repeat" description="HEAT" evidence="9">
    <location>
        <begin position="440"/>
        <end position="472"/>
    </location>
</feature>
<evidence type="ECO:0000256" key="3">
    <source>
        <dbReference type="ARBA" id="ARBA00022574"/>
    </source>
</evidence>
<evidence type="ECO:0000256" key="1">
    <source>
        <dbReference type="ARBA" id="ARBA00012513"/>
    </source>
</evidence>
<dbReference type="GO" id="GO:0010008">
    <property type="term" value="C:endosome membrane"/>
    <property type="evidence" value="ECO:0007669"/>
    <property type="project" value="EnsemblPlants"/>
</dbReference>
<dbReference type="Pfam" id="PF23754">
    <property type="entry name" value="Beta-prop_IP5PC_F"/>
    <property type="match status" value="1"/>
</dbReference>
<evidence type="ECO:0000256" key="7">
    <source>
        <dbReference type="ARBA" id="ARBA00022777"/>
    </source>
</evidence>
<evidence type="ECO:0000256" key="10">
    <source>
        <dbReference type="PROSITE-ProRule" id="PRU00221"/>
    </source>
</evidence>
<feature type="repeat" description="WD" evidence="10">
    <location>
        <begin position="1359"/>
        <end position="1393"/>
    </location>
</feature>
<dbReference type="PROSITE" id="PS50294">
    <property type="entry name" value="WD_REPEATS_REGION"/>
    <property type="match status" value="2"/>
</dbReference>
<dbReference type="PROSITE" id="PS50077">
    <property type="entry name" value="HEAT_REPEAT"/>
    <property type="match status" value="1"/>
</dbReference>
<dbReference type="InterPro" id="IPR011989">
    <property type="entry name" value="ARM-like"/>
</dbReference>
<dbReference type="Proteomes" id="UP000001568">
    <property type="component" value="Chromosome 3"/>
</dbReference>
<dbReference type="GO" id="GO:0016236">
    <property type="term" value="P:macroautophagy"/>
    <property type="evidence" value="ECO:0007669"/>
    <property type="project" value="InterPro"/>
</dbReference>
<reference evidence="12 13" key="1">
    <citation type="journal article" date="2007" name="Proc. Natl. Acad. Sci. U.S.A.">
        <title>The tiny eukaryote Ostreococcus provides genomic insights into the paradox of plankton speciation.</title>
        <authorList>
            <person name="Palenik B."/>
            <person name="Grimwood J."/>
            <person name="Aerts A."/>
            <person name="Rouze P."/>
            <person name="Salamov A."/>
            <person name="Putnam N."/>
            <person name="Dupont C."/>
            <person name="Jorgensen R."/>
            <person name="Derelle E."/>
            <person name="Rombauts S."/>
            <person name="Zhou K."/>
            <person name="Otillar R."/>
            <person name="Merchant S.S."/>
            <person name="Podell S."/>
            <person name="Gaasterland T."/>
            <person name="Napoli C."/>
            <person name="Gendler K."/>
            <person name="Manuell A."/>
            <person name="Tai V."/>
            <person name="Vallon O."/>
            <person name="Piganeau G."/>
            <person name="Jancek S."/>
            <person name="Heijde M."/>
            <person name="Jabbari K."/>
            <person name="Bowler C."/>
            <person name="Lohr M."/>
            <person name="Robbens S."/>
            <person name="Werner G."/>
            <person name="Dubchak I."/>
            <person name="Pazour G.J."/>
            <person name="Ren Q."/>
            <person name="Paulsen I."/>
            <person name="Delwiche C."/>
            <person name="Schmutz J."/>
            <person name="Rokhsar D."/>
            <person name="Van de Peer Y."/>
            <person name="Moreau H."/>
            <person name="Grigoriev I.V."/>
        </authorList>
    </citation>
    <scope>NUCLEOTIDE SEQUENCE [LARGE SCALE GENOMIC DNA]</scope>
    <source>
        <strain evidence="12 13">CCE9901</strain>
    </source>
</reference>
<dbReference type="GeneID" id="5000643"/>
<dbReference type="PANTHER" id="PTHR17583">
    <property type="entry name" value="PHOSPHOINOSITIDE 3-KINASE REGULATORY SUBUNIT 4"/>
    <property type="match status" value="1"/>
</dbReference>
<dbReference type="GO" id="GO:0045324">
    <property type="term" value="P:late endosome to vacuole transport"/>
    <property type="evidence" value="ECO:0007669"/>
    <property type="project" value="InterPro"/>
</dbReference>
<evidence type="ECO:0000256" key="6">
    <source>
        <dbReference type="ARBA" id="ARBA00022741"/>
    </source>
</evidence>
<organism evidence="12 13">
    <name type="scientific">Ostreococcus lucimarinus (strain CCE9901)</name>
    <dbReference type="NCBI Taxonomy" id="436017"/>
    <lineage>
        <taxon>Eukaryota</taxon>
        <taxon>Viridiplantae</taxon>
        <taxon>Chlorophyta</taxon>
        <taxon>Mamiellophyceae</taxon>
        <taxon>Mamiellales</taxon>
        <taxon>Bathycoccaceae</taxon>
        <taxon>Ostreococcus</taxon>
    </lineage>
</organism>
<dbReference type="GO" id="GO:0034271">
    <property type="term" value="C:phosphatidylinositol 3-kinase complex, class III, type I"/>
    <property type="evidence" value="ECO:0007669"/>
    <property type="project" value="TreeGrafter"/>
</dbReference>